<name>A0ACA8DUI7_9GAMM</name>
<organism evidence="1 2">
    <name type="scientific">Pseudoalteromonas agarivorans DSM 14585</name>
    <dbReference type="NCBI Taxonomy" id="1312369"/>
    <lineage>
        <taxon>Bacteria</taxon>
        <taxon>Pseudomonadati</taxon>
        <taxon>Pseudomonadota</taxon>
        <taxon>Gammaproteobacteria</taxon>
        <taxon>Alteromonadales</taxon>
        <taxon>Pseudoalteromonadaceae</taxon>
        <taxon>Pseudoalteromonas</taxon>
    </lineage>
</organism>
<dbReference type="EMBL" id="CP011011">
    <property type="protein sequence ID" value="ATC81812.1"/>
    <property type="molecule type" value="Genomic_DNA"/>
</dbReference>
<accession>A0ACA8DUI7</accession>
<evidence type="ECO:0000313" key="1">
    <source>
        <dbReference type="EMBL" id="ATC81812.1"/>
    </source>
</evidence>
<reference evidence="1" key="1">
    <citation type="submission" date="2015-03" db="EMBL/GenBank/DDBJ databases">
        <authorList>
            <person name="Xie B.-B."/>
            <person name="Rong J.-C."/>
            <person name="Qin Q.-L."/>
            <person name="Zhang Y.-Z."/>
        </authorList>
    </citation>
    <scope>NUCLEOTIDE SEQUENCE</scope>
    <source>
        <strain evidence="1">DSM 14585</strain>
    </source>
</reference>
<sequence length="39" mass="4569">MPKNQTHCCKFNQQVIQHTLYFLQTGAFLPPTQRTTALY</sequence>
<protein>
    <submittedName>
        <fullName evidence="1">Uncharacterized protein</fullName>
    </submittedName>
</protein>
<evidence type="ECO:0000313" key="2">
    <source>
        <dbReference type="Proteomes" id="UP000217277"/>
    </source>
</evidence>
<dbReference type="Proteomes" id="UP000217277">
    <property type="component" value="Chromosome I"/>
</dbReference>
<keyword evidence="2" id="KW-1185">Reference proteome</keyword>
<proteinExistence type="predicted"/>
<gene>
    <name evidence="1" type="ORF">PAGA_a1397</name>
</gene>